<dbReference type="RefSeq" id="WP_340240747.1">
    <property type="nucleotide sequence ID" value="NZ_JBBEWC010000025.1"/>
</dbReference>
<organism evidence="2 3">
    <name type="scientific">Emticicia soli</name>
    <dbReference type="NCBI Taxonomy" id="2027878"/>
    <lineage>
        <taxon>Bacteria</taxon>
        <taxon>Pseudomonadati</taxon>
        <taxon>Bacteroidota</taxon>
        <taxon>Cytophagia</taxon>
        <taxon>Cytophagales</taxon>
        <taxon>Leadbetterellaceae</taxon>
        <taxon>Emticicia</taxon>
    </lineage>
</organism>
<name>A0ABW5JDD8_9BACT</name>
<dbReference type="PANTHER" id="PTHR34985:SF1">
    <property type="entry name" value="SLR0554 PROTEIN"/>
    <property type="match status" value="1"/>
</dbReference>
<accession>A0ABW5JDD8</accession>
<comment type="caution">
    <text evidence="2">The sequence shown here is derived from an EMBL/GenBank/DDBJ whole genome shotgun (WGS) entry which is preliminary data.</text>
</comment>
<evidence type="ECO:0000313" key="2">
    <source>
        <dbReference type="EMBL" id="MFD2523279.1"/>
    </source>
</evidence>
<dbReference type="InterPro" id="IPR007936">
    <property type="entry name" value="VapE-like_dom"/>
</dbReference>
<keyword evidence="3" id="KW-1185">Reference proteome</keyword>
<reference evidence="3" key="1">
    <citation type="journal article" date="2019" name="Int. J. Syst. Evol. Microbiol.">
        <title>The Global Catalogue of Microorganisms (GCM) 10K type strain sequencing project: providing services to taxonomists for standard genome sequencing and annotation.</title>
        <authorList>
            <consortium name="The Broad Institute Genomics Platform"/>
            <consortium name="The Broad Institute Genome Sequencing Center for Infectious Disease"/>
            <person name="Wu L."/>
            <person name="Ma J."/>
        </authorList>
    </citation>
    <scope>NUCLEOTIDE SEQUENCE [LARGE SCALE GENOMIC DNA]</scope>
    <source>
        <strain evidence="3">KCTC 52344</strain>
    </source>
</reference>
<dbReference type="EMBL" id="JBHULC010000032">
    <property type="protein sequence ID" value="MFD2523279.1"/>
    <property type="molecule type" value="Genomic_DNA"/>
</dbReference>
<evidence type="ECO:0000259" key="1">
    <source>
        <dbReference type="Pfam" id="PF05272"/>
    </source>
</evidence>
<dbReference type="Proteomes" id="UP001597510">
    <property type="component" value="Unassembled WGS sequence"/>
</dbReference>
<dbReference type="Pfam" id="PF05272">
    <property type="entry name" value="VapE-like_dom"/>
    <property type="match status" value="1"/>
</dbReference>
<evidence type="ECO:0000313" key="3">
    <source>
        <dbReference type="Proteomes" id="UP001597510"/>
    </source>
</evidence>
<feature type="domain" description="Virulence-associated protein E-like" evidence="1">
    <location>
        <begin position="96"/>
        <end position="312"/>
    </location>
</feature>
<dbReference type="PANTHER" id="PTHR34985">
    <property type="entry name" value="SLR0554 PROTEIN"/>
    <property type="match status" value="1"/>
</dbReference>
<protein>
    <submittedName>
        <fullName evidence="2">VapE domain-containing protein</fullName>
    </submittedName>
</protein>
<sequence>MKNNDYNKPKIDEIEYYLNSLYEFRNDVVSKVIQWRKKGAESYEILNQSNLEVDLYRSGFKGFKDPLNALLSSDYVPKYNPFEEYFLTLPKWNTSDKSMIENLLSFVRLEDESKREFFNCMVKKHLVRAVGCVLRKIGFNKHCLVLVGKQHDGKTSFIRNLCPTPLKAYYLENPPLDHKDSSIELSRNLIINLDELEKLDKQDANKIKSLFSQESPKVRLNYDKFSVKMERYASFFGTTNDSEFLNDVTGNVRWLVFEIDGITHDNGGSNGYMPVSIDSVWSEALHLLENGFEYNLNTKEIEQIEAINRKHQRLTTEIELMQKYFEPCPENDKEAIFVQSSDLIDCLGYACNHQFKINSVIIGKALTYLGYKRHSKRINGKNPIYGYYVKPMNEVIKAKIANSSYYLLQESTTL</sequence>
<proteinExistence type="predicted"/>
<gene>
    <name evidence="2" type="ORF">ACFSR2_20445</name>
</gene>